<comment type="caution">
    <text evidence="2">The sequence shown here is derived from an EMBL/GenBank/DDBJ whole genome shotgun (WGS) entry which is preliminary data.</text>
</comment>
<dbReference type="Pfam" id="PF02958">
    <property type="entry name" value="EcKL"/>
    <property type="match status" value="1"/>
</dbReference>
<organism evidence="2 3">
    <name type="scientific">Tigriopus californicus</name>
    <name type="common">Marine copepod</name>
    <dbReference type="NCBI Taxonomy" id="6832"/>
    <lineage>
        <taxon>Eukaryota</taxon>
        <taxon>Metazoa</taxon>
        <taxon>Ecdysozoa</taxon>
        <taxon>Arthropoda</taxon>
        <taxon>Crustacea</taxon>
        <taxon>Multicrustacea</taxon>
        <taxon>Hexanauplia</taxon>
        <taxon>Copepoda</taxon>
        <taxon>Harpacticoida</taxon>
        <taxon>Harpacticidae</taxon>
        <taxon>Tigriopus</taxon>
    </lineage>
</organism>
<dbReference type="SUPFAM" id="SSF56112">
    <property type="entry name" value="Protein kinase-like (PK-like)"/>
    <property type="match status" value="1"/>
</dbReference>
<evidence type="ECO:0000259" key="1">
    <source>
        <dbReference type="SMART" id="SM00587"/>
    </source>
</evidence>
<dbReference type="Proteomes" id="UP000318571">
    <property type="component" value="Chromosome 10"/>
</dbReference>
<dbReference type="InterPro" id="IPR015897">
    <property type="entry name" value="CHK_kinase-like"/>
</dbReference>
<gene>
    <name evidence="2" type="ORF">TCAL_04025</name>
</gene>
<protein>
    <recommendedName>
        <fullName evidence="1">CHK kinase-like domain-containing protein</fullName>
    </recommendedName>
</protein>
<dbReference type="SMART" id="SM00587">
    <property type="entry name" value="CHK"/>
    <property type="match status" value="1"/>
</dbReference>
<keyword evidence="3" id="KW-1185">Reference proteome</keyword>
<name>A0A553NFK5_TIGCA</name>
<accession>A0A553NFK5</accession>
<dbReference type="OMA" id="YYAHINS"/>
<reference evidence="2 3" key="1">
    <citation type="journal article" date="2018" name="Nat. Ecol. Evol.">
        <title>Genomic signatures of mitonuclear coevolution across populations of Tigriopus californicus.</title>
        <authorList>
            <person name="Barreto F.S."/>
            <person name="Watson E.T."/>
            <person name="Lima T.G."/>
            <person name="Willett C.S."/>
            <person name="Edmands S."/>
            <person name="Li W."/>
            <person name="Burton R.S."/>
        </authorList>
    </citation>
    <scope>NUCLEOTIDE SEQUENCE [LARGE SCALE GENOMIC DNA]</scope>
    <source>
        <strain evidence="2 3">San Diego</strain>
    </source>
</reference>
<dbReference type="PANTHER" id="PTHR11012">
    <property type="entry name" value="PROTEIN KINASE-LIKE DOMAIN-CONTAINING"/>
    <property type="match status" value="1"/>
</dbReference>
<evidence type="ECO:0000313" key="3">
    <source>
        <dbReference type="Proteomes" id="UP000318571"/>
    </source>
</evidence>
<evidence type="ECO:0000313" key="2">
    <source>
        <dbReference type="EMBL" id="TRY64233.1"/>
    </source>
</evidence>
<sequence length="439" mass="50813">MRGLADILRLEDLSEANWERIFQSYFKTKNVKILDIGGQTKLDGINEQYNSDIKKISLKLSVNGEDKEVHTFIKVPMDSILHDTNGKLVMTFAKEIFWYKEGSVILGSKYPELKGISPTLFHGASTFQDDFVSPGCCRKHCCFFAWCLCTKKEQGIMIMEDLTKLPQPYQMHNKIKILPLEHTKLVVDKVAHFHGAWWLLLNDKEIPSDFPLNQAKIKDIYAMKTPLGFEAMIRKMFQSSFKHFGNMRIARGDDQVKIDVMLKSVKNMAKAVSSEFLGKNDNSVFRTLLHGDFPKDVKFIDYQVSNIGHPAVDLCYLLYSCTDRQFRDQHLTQLLRSYFTIFSSYLSPHIPDISFEQFYQEFQDRRAIGLVGGVLVMPNSLSPDQVTISGLNWQSKLEEHRQKLFLSETSHPSVKELRRRVFDMIDEFEELGIFEKYIK</sequence>
<feature type="domain" description="CHK kinase-like" evidence="1">
    <location>
        <begin position="157"/>
        <end position="348"/>
    </location>
</feature>
<dbReference type="InterPro" id="IPR004119">
    <property type="entry name" value="EcKL"/>
</dbReference>
<dbReference type="EMBL" id="VCGU01000458">
    <property type="protein sequence ID" value="TRY64233.1"/>
    <property type="molecule type" value="Genomic_DNA"/>
</dbReference>
<dbReference type="InterPro" id="IPR011009">
    <property type="entry name" value="Kinase-like_dom_sf"/>
</dbReference>
<dbReference type="PANTHER" id="PTHR11012:SF30">
    <property type="entry name" value="PROTEIN KINASE-LIKE DOMAIN-CONTAINING"/>
    <property type="match status" value="1"/>
</dbReference>
<proteinExistence type="predicted"/>
<dbReference type="AlphaFoldDB" id="A0A553NFK5"/>